<dbReference type="Pfam" id="PF00692">
    <property type="entry name" value="dUTPase"/>
    <property type="match status" value="1"/>
</dbReference>
<organism evidence="9 10">
    <name type="scientific">Candidatus Purcelliella pentastirinorum</name>
    <dbReference type="NCBI Taxonomy" id="472834"/>
    <lineage>
        <taxon>Bacteria</taxon>
        <taxon>Pseudomonadati</taxon>
        <taxon>Pseudomonadota</taxon>
        <taxon>Gammaproteobacteria</taxon>
        <taxon>Enterobacterales</taxon>
        <taxon>Enterobacteriaceae</taxon>
        <taxon>Candidatus Purcelliella</taxon>
    </lineage>
</organism>
<accession>A0A346E005</accession>
<dbReference type="EC" id="3.6.1.23" evidence="7"/>
<feature type="binding site" evidence="7">
    <location>
        <begin position="88"/>
        <end position="90"/>
    </location>
    <ligand>
        <name>substrate</name>
    </ligand>
</feature>
<dbReference type="NCBIfam" id="TIGR00576">
    <property type="entry name" value="dut"/>
    <property type="match status" value="1"/>
</dbReference>
<dbReference type="FunFam" id="2.70.40.10:FF:000002">
    <property type="entry name" value="dUTP diphosphatase"/>
    <property type="match status" value="1"/>
</dbReference>
<dbReference type="InterPro" id="IPR029054">
    <property type="entry name" value="dUTPase-like"/>
</dbReference>
<evidence type="ECO:0000256" key="2">
    <source>
        <dbReference type="ARBA" id="ARBA00022723"/>
    </source>
</evidence>
<dbReference type="RefSeq" id="WP_115956137.1">
    <property type="nucleotide sequence ID" value="NZ_CP028374.1"/>
</dbReference>
<protein>
    <recommendedName>
        <fullName evidence="7">Deoxyuridine 5'-triphosphate nucleotidohydrolase</fullName>
        <shortName evidence="7">dUTPase</shortName>
        <ecNumber evidence="7">3.6.1.23</ecNumber>
    </recommendedName>
    <alternativeName>
        <fullName evidence="7">dUTP pyrophosphatase</fullName>
    </alternativeName>
</protein>
<feature type="domain" description="dUTPase-like" evidence="8">
    <location>
        <begin position="20"/>
        <end position="151"/>
    </location>
</feature>
<comment type="cofactor">
    <cofactor evidence="7">
        <name>Mg(2+)</name>
        <dbReference type="ChEBI" id="CHEBI:18420"/>
    </cofactor>
</comment>
<keyword evidence="5 7" id="KW-0546">Nucleotide metabolism</keyword>
<evidence type="ECO:0000256" key="3">
    <source>
        <dbReference type="ARBA" id="ARBA00022801"/>
    </source>
</evidence>
<evidence type="ECO:0000259" key="8">
    <source>
        <dbReference type="Pfam" id="PF00692"/>
    </source>
</evidence>
<evidence type="ECO:0000256" key="6">
    <source>
        <dbReference type="ARBA" id="ARBA00047686"/>
    </source>
</evidence>
<keyword evidence="2 7" id="KW-0479">Metal-binding</keyword>
<proteinExistence type="inferred from homology"/>
<dbReference type="PANTHER" id="PTHR11241:SF0">
    <property type="entry name" value="DEOXYURIDINE 5'-TRIPHOSPHATE NUCLEOTIDOHYDROLASE"/>
    <property type="match status" value="1"/>
</dbReference>
<dbReference type="PANTHER" id="PTHR11241">
    <property type="entry name" value="DEOXYURIDINE 5'-TRIPHOSPHATE NUCLEOTIDOHYDROLASE"/>
    <property type="match status" value="1"/>
</dbReference>
<dbReference type="SUPFAM" id="SSF51283">
    <property type="entry name" value="dUTPase-like"/>
    <property type="match status" value="1"/>
</dbReference>
<dbReference type="UniPathway" id="UPA00610">
    <property type="reaction ID" value="UER00666"/>
</dbReference>
<comment type="function">
    <text evidence="7">This enzyme is involved in nucleotide metabolism: it produces dUMP, the immediate precursor of thymidine nucleotides and it decreases the intracellular concentration of dUTP so that uracil cannot be incorporated into DNA.</text>
</comment>
<comment type="similarity">
    <text evidence="1 7">Belongs to the dUTPase family.</text>
</comment>
<dbReference type="Proteomes" id="UP000256856">
    <property type="component" value="Chromosome"/>
</dbReference>
<comment type="caution">
    <text evidence="7">Lacks conserved residue(s) required for the propagation of feature annotation.</text>
</comment>
<feature type="binding site" evidence="7">
    <location>
        <position position="84"/>
    </location>
    <ligand>
        <name>substrate</name>
    </ligand>
</feature>
<dbReference type="InterPro" id="IPR036157">
    <property type="entry name" value="dUTPase-like_sf"/>
</dbReference>
<comment type="pathway">
    <text evidence="7">Pyrimidine metabolism; dUMP biosynthesis; dUMP from dCTP (dUTP route): step 2/2.</text>
</comment>
<evidence type="ECO:0000256" key="7">
    <source>
        <dbReference type="HAMAP-Rule" id="MF_00116"/>
    </source>
</evidence>
<feature type="binding site" evidence="7">
    <location>
        <begin position="71"/>
        <end position="73"/>
    </location>
    <ligand>
        <name>substrate</name>
    </ligand>
</feature>
<keyword evidence="4 7" id="KW-0460">Magnesium</keyword>
<dbReference type="GO" id="GO:0000287">
    <property type="term" value="F:magnesium ion binding"/>
    <property type="evidence" value="ECO:0007669"/>
    <property type="project" value="UniProtKB-UniRule"/>
</dbReference>
<evidence type="ECO:0000256" key="4">
    <source>
        <dbReference type="ARBA" id="ARBA00022842"/>
    </source>
</evidence>
<dbReference type="CDD" id="cd07557">
    <property type="entry name" value="trimeric_dUTPase"/>
    <property type="match status" value="1"/>
</dbReference>
<evidence type="ECO:0000256" key="5">
    <source>
        <dbReference type="ARBA" id="ARBA00023080"/>
    </source>
</evidence>
<dbReference type="GO" id="GO:0046081">
    <property type="term" value="P:dUTP catabolic process"/>
    <property type="evidence" value="ECO:0007669"/>
    <property type="project" value="InterPro"/>
</dbReference>
<dbReference type="KEGG" id="ppet:C9I82_353"/>
<dbReference type="Gene3D" id="2.70.40.10">
    <property type="match status" value="1"/>
</dbReference>
<dbReference type="HAMAP" id="MF_00116">
    <property type="entry name" value="dUTPase_bact"/>
    <property type="match status" value="1"/>
</dbReference>
<keyword evidence="3 7" id="KW-0378">Hydrolase</keyword>
<dbReference type="OrthoDB" id="9809956at2"/>
<sequence length="153" mass="16765">MLKIIDIKIIDERIGHLYPLPEYITLGSAGLDLRACVFNSIKLFPGMSKLISAGFAIHINDSSVVGLIMPRSGLGHKYGIVLGNSVGVIDSDYQGELFMSILNRSEKEFVINPGDRVAQIVFFSINQVKLNLVKSFNSKTSRGDGNFGHSGFF</sequence>
<evidence type="ECO:0000313" key="10">
    <source>
        <dbReference type="Proteomes" id="UP000256856"/>
    </source>
</evidence>
<dbReference type="NCBIfam" id="NF001862">
    <property type="entry name" value="PRK00601.1"/>
    <property type="match status" value="1"/>
</dbReference>
<dbReference type="InterPro" id="IPR033704">
    <property type="entry name" value="dUTPase_trimeric"/>
</dbReference>
<name>A0A346E005_9ENTR</name>
<evidence type="ECO:0000313" key="9">
    <source>
        <dbReference type="EMBL" id="AXN02310.1"/>
    </source>
</evidence>
<dbReference type="GO" id="GO:0006226">
    <property type="term" value="P:dUMP biosynthetic process"/>
    <property type="evidence" value="ECO:0007669"/>
    <property type="project" value="UniProtKB-UniRule"/>
</dbReference>
<comment type="catalytic activity">
    <reaction evidence="6 7">
        <text>dUTP + H2O = dUMP + diphosphate + H(+)</text>
        <dbReference type="Rhea" id="RHEA:10248"/>
        <dbReference type="ChEBI" id="CHEBI:15377"/>
        <dbReference type="ChEBI" id="CHEBI:15378"/>
        <dbReference type="ChEBI" id="CHEBI:33019"/>
        <dbReference type="ChEBI" id="CHEBI:61555"/>
        <dbReference type="ChEBI" id="CHEBI:246422"/>
        <dbReference type="EC" id="3.6.1.23"/>
    </reaction>
</comment>
<dbReference type="InterPro" id="IPR008181">
    <property type="entry name" value="dUTPase"/>
</dbReference>
<evidence type="ECO:0000256" key="1">
    <source>
        <dbReference type="ARBA" id="ARBA00006581"/>
    </source>
</evidence>
<reference evidence="9 10" key="1">
    <citation type="submission" date="2018-03" db="EMBL/GenBank/DDBJ databases">
        <title>A parallel universe: an anciently diverged bacterial symbiosis in a Hawaiian planthopper (Hemiptera: Cixiidae) reveals rearranged nutritional responsibilities.</title>
        <authorList>
            <person name="Bennett G."/>
            <person name="Mao M."/>
        </authorList>
    </citation>
    <scope>NUCLEOTIDE SEQUENCE [LARGE SCALE GENOMIC DNA]</scope>
    <source>
        <strain evidence="9 10">OLIH</strain>
    </source>
</reference>
<keyword evidence="10" id="KW-1185">Reference proteome</keyword>
<dbReference type="AlphaFoldDB" id="A0A346E005"/>
<dbReference type="EMBL" id="CP028374">
    <property type="protein sequence ID" value="AXN02310.1"/>
    <property type="molecule type" value="Genomic_DNA"/>
</dbReference>
<dbReference type="GO" id="GO:0004170">
    <property type="term" value="F:dUTP diphosphatase activity"/>
    <property type="evidence" value="ECO:0007669"/>
    <property type="project" value="UniProtKB-UniRule"/>
</dbReference>
<gene>
    <name evidence="7" type="primary">dut</name>
    <name evidence="9" type="ORF">C9I82_353</name>
</gene>